<dbReference type="CDD" id="cd17929">
    <property type="entry name" value="DEXHc_priA"/>
    <property type="match status" value="1"/>
</dbReference>
<feature type="domain" description="Helicase C-terminal" evidence="14">
    <location>
        <begin position="573"/>
        <end position="740"/>
    </location>
</feature>
<dbReference type="GO" id="GO:0006310">
    <property type="term" value="P:DNA recombination"/>
    <property type="evidence" value="ECO:0007669"/>
    <property type="project" value="InterPro"/>
</dbReference>
<comment type="subunit">
    <text evidence="12">Component of the replication restart primosome.</text>
</comment>
<dbReference type="InterPro" id="IPR011545">
    <property type="entry name" value="DEAD/DEAH_box_helicase_dom"/>
</dbReference>
<evidence type="ECO:0000256" key="12">
    <source>
        <dbReference type="HAMAP-Rule" id="MF_00983"/>
    </source>
</evidence>
<protein>
    <recommendedName>
        <fullName evidence="12">Replication restart protein PriA</fullName>
    </recommendedName>
    <alternativeName>
        <fullName evidence="12">ATP-dependent DNA helicase PriA</fullName>
        <ecNumber evidence="12">5.6.2.4</ecNumber>
    </alternativeName>
    <alternativeName>
        <fullName evidence="12">DNA 3'-5' helicase PriA</fullName>
    </alternativeName>
</protein>
<dbReference type="InterPro" id="IPR014001">
    <property type="entry name" value="Helicase_ATP-bd"/>
</dbReference>
<evidence type="ECO:0000256" key="11">
    <source>
        <dbReference type="ARBA" id="ARBA00048988"/>
    </source>
</evidence>
<accession>A0A929WZC4</accession>
<dbReference type="InterPro" id="IPR040498">
    <property type="entry name" value="PriA_CRR"/>
</dbReference>
<dbReference type="AlphaFoldDB" id="A0A929WZC4"/>
<dbReference type="PANTHER" id="PTHR30580:SF0">
    <property type="entry name" value="PRIMOSOMAL PROTEIN N"/>
    <property type="match status" value="1"/>
</dbReference>
<evidence type="ECO:0000256" key="2">
    <source>
        <dbReference type="ARBA" id="ARBA00022705"/>
    </source>
</evidence>
<evidence type="ECO:0000256" key="4">
    <source>
        <dbReference type="ARBA" id="ARBA00022741"/>
    </source>
</evidence>
<feature type="binding site" evidence="12">
    <location>
        <position position="581"/>
    </location>
    <ligand>
        <name>Zn(2+)</name>
        <dbReference type="ChEBI" id="CHEBI:29105"/>
        <label>1</label>
    </ligand>
</feature>
<keyword evidence="5 12" id="KW-0378">Hydrolase</keyword>
<comment type="function">
    <text evidence="12">Initiates the restart of stalled replication forks, which reloads the replicative helicase on sites other than the origin of replication. Recognizes and binds to abandoned replication forks and remodels them to uncover a helicase loading site. Promotes assembly of the primosome at these replication forks.</text>
</comment>
<keyword evidence="3 12" id="KW-0479">Metal-binding</keyword>
<evidence type="ECO:0000256" key="5">
    <source>
        <dbReference type="ARBA" id="ARBA00022801"/>
    </source>
</evidence>
<feature type="binding site" evidence="12">
    <location>
        <position position="538"/>
    </location>
    <ligand>
        <name>Zn(2+)</name>
        <dbReference type="ChEBI" id="CHEBI:29105"/>
        <label>1</label>
    </ligand>
</feature>
<evidence type="ECO:0000256" key="1">
    <source>
        <dbReference type="ARBA" id="ARBA00022515"/>
    </source>
</evidence>
<name>A0A929WZC4_9BACT</name>
<evidence type="ECO:0000313" key="15">
    <source>
        <dbReference type="EMBL" id="MBF0970542.1"/>
    </source>
</evidence>
<feature type="binding site" evidence="12">
    <location>
        <position position="541"/>
    </location>
    <ligand>
        <name>Zn(2+)</name>
        <dbReference type="ChEBI" id="CHEBI:29105"/>
        <label>1</label>
    </ligand>
</feature>
<gene>
    <name evidence="12 15" type="primary">priA</name>
    <name evidence="15" type="ORF">HXK21_05820</name>
</gene>
<keyword evidence="2 12" id="KW-0235">DNA replication</keyword>
<evidence type="ECO:0000259" key="13">
    <source>
        <dbReference type="PROSITE" id="PS51192"/>
    </source>
</evidence>
<dbReference type="InterPro" id="IPR041236">
    <property type="entry name" value="PriA_C"/>
</dbReference>
<feature type="binding site" evidence="12">
    <location>
        <position position="578"/>
    </location>
    <ligand>
        <name>Zn(2+)</name>
        <dbReference type="ChEBI" id="CHEBI:29105"/>
        <label>1</label>
    </ligand>
</feature>
<dbReference type="HAMAP" id="MF_00983">
    <property type="entry name" value="PriA"/>
    <property type="match status" value="1"/>
</dbReference>
<comment type="cofactor">
    <cofactor evidence="12">
        <name>Zn(2+)</name>
        <dbReference type="ChEBI" id="CHEBI:29105"/>
    </cofactor>
    <text evidence="12">Binds 2 zinc ions per subunit.</text>
</comment>
<dbReference type="GO" id="GO:0003677">
    <property type="term" value="F:DNA binding"/>
    <property type="evidence" value="ECO:0007669"/>
    <property type="project" value="UniProtKB-UniRule"/>
</dbReference>
<dbReference type="EC" id="5.6.2.4" evidence="12"/>
<dbReference type="RefSeq" id="WP_303764035.1">
    <property type="nucleotide sequence ID" value="NZ_JABZGR010000015.1"/>
</dbReference>
<dbReference type="PROSITE" id="PS51194">
    <property type="entry name" value="HELICASE_CTER"/>
    <property type="match status" value="1"/>
</dbReference>
<dbReference type="Proteomes" id="UP000704068">
    <property type="component" value="Unassembled WGS sequence"/>
</dbReference>
<keyword evidence="4 12" id="KW-0547">Nucleotide-binding</keyword>
<proteinExistence type="inferred from homology"/>
<evidence type="ECO:0000256" key="3">
    <source>
        <dbReference type="ARBA" id="ARBA00022723"/>
    </source>
</evidence>
<dbReference type="PANTHER" id="PTHR30580">
    <property type="entry name" value="PRIMOSOMAL PROTEIN N"/>
    <property type="match status" value="1"/>
</dbReference>
<dbReference type="InterPro" id="IPR024064">
    <property type="entry name" value="FdhE-like_sf"/>
</dbReference>
<dbReference type="InterPro" id="IPR042115">
    <property type="entry name" value="PriA_3primeBD_sf"/>
</dbReference>
<evidence type="ECO:0000256" key="10">
    <source>
        <dbReference type="ARBA" id="ARBA00023235"/>
    </source>
</evidence>
<feature type="domain" description="Helicase ATP-binding" evidence="13">
    <location>
        <begin position="307"/>
        <end position="475"/>
    </location>
</feature>
<dbReference type="FunFam" id="3.40.1440.60:FF:000001">
    <property type="entry name" value="Primosomal protein N"/>
    <property type="match status" value="1"/>
</dbReference>
<dbReference type="SUPFAM" id="SSF52540">
    <property type="entry name" value="P-loop containing nucleoside triphosphate hydrolases"/>
    <property type="match status" value="1"/>
</dbReference>
<dbReference type="CDD" id="cd18804">
    <property type="entry name" value="SF2_C_priA"/>
    <property type="match status" value="1"/>
</dbReference>
<comment type="catalytic activity">
    <reaction evidence="12">
        <text>Couples ATP hydrolysis with the unwinding of duplex DNA by translocating in the 3'-5' direction.</text>
        <dbReference type="EC" id="5.6.2.4"/>
    </reaction>
</comment>
<keyword evidence="1 12" id="KW-0639">Primosome</keyword>
<dbReference type="GO" id="GO:0008270">
    <property type="term" value="F:zinc ion binding"/>
    <property type="evidence" value="ECO:0007669"/>
    <property type="project" value="UniProtKB-UniRule"/>
</dbReference>
<dbReference type="GO" id="GO:0005524">
    <property type="term" value="F:ATP binding"/>
    <property type="evidence" value="ECO:0007669"/>
    <property type="project" value="UniProtKB-UniRule"/>
</dbReference>
<dbReference type="Pfam" id="PF18074">
    <property type="entry name" value="PriA_C"/>
    <property type="match status" value="1"/>
</dbReference>
<keyword evidence="7 12" id="KW-0862">Zinc</keyword>
<dbReference type="Pfam" id="PF00271">
    <property type="entry name" value="Helicase_C"/>
    <property type="match status" value="1"/>
</dbReference>
<organism evidence="15 16">
    <name type="scientific">Alloprevotella tannerae</name>
    <dbReference type="NCBI Taxonomy" id="76122"/>
    <lineage>
        <taxon>Bacteria</taxon>
        <taxon>Pseudomonadati</taxon>
        <taxon>Bacteroidota</taxon>
        <taxon>Bacteroidia</taxon>
        <taxon>Bacteroidales</taxon>
        <taxon>Prevotellaceae</taxon>
        <taxon>Alloprevotella</taxon>
    </lineage>
</organism>
<dbReference type="NCBIfam" id="TIGR00595">
    <property type="entry name" value="priA"/>
    <property type="match status" value="1"/>
</dbReference>
<dbReference type="SUPFAM" id="SSF144020">
    <property type="entry name" value="FdhE-like"/>
    <property type="match status" value="1"/>
</dbReference>
<dbReference type="Pfam" id="PF17764">
    <property type="entry name" value="PriA_3primeBD"/>
    <property type="match status" value="1"/>
</dbReference>
<feature type="binding site" evidence="12">
    <location>
        <position position="550"/>
    </location>
    <ligand>
        <name>Zn(2+)</name>
        <dbReference type="ChEBI" id="CHEBI:29105"/>
        <label>2</label>
    </ligand>
</feature>
<dbReference type="Pfam" id="PF18319">
    <property type="entry name" value="Zn_ribbon_PriA"/>
    <property type="match status" value="1"/>
</dbReference>
<dbReference type="PROSITE" id="PS51192">
    <property type="entry name" value="HELICASE_ATP_BIND_1"/>
    <property type="match status" value="1"/>
</dbReference>
<dbReference type="Pfam" id="PF00270">
    <property type="entry name" value="DEAD"/>
    <property type="match status" value="1"/>
</dbReference>
<comment type="catalytic activity">
    <reaction evidence="11 12">
        <text>ATP + H2O = ADP + phosphate + H(+)</text>
        <dbReference type="Rhea" id="RHEA:13065"/>
        <dbReference type="ChEBI" id="CHEBI:15377"/>
        <dbReference type="ChEBI" id="CHEBI:15378"/>
        <dbReference type="ChEBI" id="CHEBI:30616"/>
        <dbReference type="ChEBI" id="CHEBI:43474"/>
        <dbReference type="ChEBI" id="CHEBI:456216"/>
        <dbReference type="EC" id="5.6.2.4"/>
    </reaction>
</comment>
<dbReference type="InterPro" id="IPR005259">
    <property type="entry name" value="PriA"/>
</dbReference>
<evidence type="ECO:0000256" key="6">
    <source>
        <dbReference type="ARBA" id="ARBA00022806"/>
    </source>
</evidence>
<keyword evidence="9 12" id="KW-0238">DNA-binding</keyword>
<keyword evidence="6 12" id="KW-0347">Helicase</keyword>
<dbReference type="InterPro" id="IPR027417">
    <property type="entry name" value="P-loop_NTPase"/>
</dbReference>
<dbReference type="GO" id="GO:0016787">
    <property type="term" value="F:hydrolase activity"/>
    <property type="evidence" value="ECO:0007669"/>
    <property type="project" value="UniProtKB-KW"/>
</dbReference>
<dbReference type="Gene3D" id="3.40.50.300">
    <property type="entry name" value="P-loop containing nucleotide triphosphate hydrolases"/>
    <property type="match status" value="2"/>
</dbReference>
<sequence length="831" mass="92773">MKYADVILPRKLTDPLTYQIPEALSATIVSGSRVVVPLQTKLYTGIVLQVHERRPEFKLKEVVGVADSVPVVTQGQLQLWQWMASYYICTLGEVMTAALPAGLKLQSETLVCRAEGIDVAPLDAGDSSAQTTPLAQKILAALSETKPTMIKQLQQAVGCGEILIHVRRLVECGCVVVEEQLGRRFAPKTEVRLRLASAFFDEGRLNETLDSLKRAPKQQQALLAYLDAAGAPAALNLRNAALLMEVSRAELRKRTADDGAALTALCKKGILEQYDVAVGRLKSFKALPERLQPQLSSLQKQALTEIKTVFSQRDTCLLHGVTSSGKTAVYIELIKNTIAEGKQVLYLLPEIALTTQLMQRLGRVFGDKMGVYHSKFPDNERVETWLRQLSSEPFPLILGVRSALLLPFQNLGLIIVDEEHEASYKQQDPAPRYHARDTALVLAQRCGAKVLLGTATPAVETYYNVQKGKFGLVEMHQRFGDLQMPQILVEDVGELRRKKLMKTPFAPRLIDEMARAIERREQVILFQNRRGYAPVLVCDTCGWTPRCTCCDVALTYHQRQQRLVCHYCGKTYDVPTQCPNCGSKKLLDLGLGTEKVEAAVKAILPQARTVRLDLDTTSTRSAYERIIADFAAGGKDVLIGTQMVTKGLDFDRVHVVGIINADQLLSTPDFRAHERAYQLMSQVAGRAGRRDERGLVILQTRQPELSLMHQVVTHDYKAMYREQLAERKDYDYPPFVRLIIVCFKHRQEEVVAHAAESFTASLRAAFGEHLLGPDRPPVGRVQLQFIRRLMIKVPVSYPVSGVRRSLLTARDLLLSQAAFRGVNVYFDVDPL</sequence>
<evidence type="ECO:0000313" key="16">
    <source>
        <dbReference type="Proteomes" id="UP000704068"/>
    </source>
</evidence>
<dbReference type="Gene3D" id="3.40.1440.60">
    <property type="entry name" value="PriA, 3(prime) DNA-binding domain"/>
    <property type="match status" value="1"/>
</dbReference>
<dbReference type="EMBL" id="JABZGR010000015">
    <property type="protein sequence ID" value="MBF0970542.1"/>
    <property type="molecule type" value="Genomic_DNA"/>
</dbReference>
<dbReference type="InterPro" id="IPR001650">
    <property type="entry name" value="Helicase_C-like"/>
</dbReference>
<evidence type="ECO:0000256" key="7">
    <source>
        <dbReference type="ARBA" id="ARBA00022833"/>
    </source>
</evidence>
<reference evidence="15" key="1">
    <citation type="submission" date="2020-04" db="EMBL/GenBank/DDBJ databases">
        <title>Deep metagenomics examines the oral microbiome during advanced dental caries in children, revealing novel taxa and co-occurrences with host molecules.</title>
        <authorList>
            <person name="Baker J.L."/>
            <person name="Morton J.T."/>
            <person name="Dinis M."/>
            <person name="Alvarez R."/>
            <person name="Tran N.C."/>
            <person name="Knight R."/>
            <person name="Edlund A."/>
        </authorList>
    </citation>
    <scope>NUCLEOTIDE SEQUENCE</scope>
    <source>
        <strain evidence="15">JCVI_34_bin.1</strain>
    </source>
</reference>
<dbReference type="GO" id="GO:0006269">
    <property type="term" value="P:DNA replication, synthesis of primer"/>
    <property type="evidence" value="ECO:0007669"/>
    <property type="project" value="UniProtKB-KW"/>
</dbReference>
<dbReference type="InterPro" id="IPR041222">
    <property type="entry name" value="PriA_3primeBD"/>
</dbReference>
<keyword evidence="8 12" id="KW-0067">ATP-binding</keyword>
<dbReference type="GO" id="GO:0006270">
    <property type="term" value="P:DNA replication initiation"/>
    <property type="evidence" value="ECO:0007669"/>
    <property type="project" value="TreeGrafter"/>
</dbReference>
<evidence type="ECO:0000256" key="8">
    <source>
        <dbReference type="ARBA" id="ARBA00022840"/>
    </source>
</evidence>
<feature type="binding site" evidence="12">
    <location>
        <position position="565"/>
    </location>
    <ligand>
        <name>Zn(2+)</name>
        <dbReference type="ChEBI" id="CHEBI:29105"/>
        <label>2</label>
    </ligand>
</feature>
<comment type="similarity">
    <text evidence="12">Belongs to the helicase family. PriA subfamily.</text>
</comment>
<dbReference type="GO" id="GO:0006302">
    <property type="term" value="P:double-strand break repair"/>
    <property type="evidence" value="ECO:0007669"/>
    <property type="project" value="InterPro"/>
</dbReference>
<feature type="binding site" evidence="12">
    <location>
        <position position="547"/>
    </location>
    <ligand>
        <name>Zn(2+)</name>
        <dbReference type="ChEBI" id="CHEBI:29105"/>
        <label>2</label>
    </ligand>
</feature>
<evidence type="ECO:0000259" key="14">
    <source>
        <dbReference type="PROSITE" id="PS51194"/>
    </source>
</evidence>
<dbReference type="SMART" id="SM00490">
    <property type="entry name" value="HELICc"/>
    <property type="match status" value="1"/>
</dbReference>
<keyword evidence="10 12" id="KW-0413">Isomerase</keyword>
<dbReference type="GO" id="GO:0043138">
    <property type="term" value="F:3'-5' DNA helicase activity"/>
    <property type="evidence" value="ECO:0007669"/>
    <property type="project" value="UniProtKB-EC"/>
</dbReference>
<evidence type="ECO:0000256" key="9">
    <source>
        <dbReference type="ARBA" id="ARBA00023125"/>
    </source>
</evidence>
<comment type="caution">
    <text evidence="15">The sequence shown here is derived from an EMBL/GenBank/DDBJ whole genome shotgun (WGS) entry which is preliminary data.</text>
</comment>
<feature type="binding site" evidence="12">
    <location>
        <position position="568"/>
    </location>
    <ligand>
        <name>Zn(2+)</name>
        <dbReference type="ChEBI" id="CHEBI:29105"/>
        <label>2</label>
    </ligand>
</feature>
<dbReference type="GO" id="GO:1990077">
    <property type="term" value="C:primosome complex"/>
    <property type="evidence" value="ECO:0007669"/>
    <property type="project" value="UniProtKB-UniRule"/>
</dbReference>
<dbReference type="SMART" id="SM00487">
    <property type="entry name" value="DEXDc"/>
    <property type="match status" value="1"/>
</dbReference>
<dbReference type="FunFam" id="3.40.50.300:FF:000489">
    <property type="entry name" value="Primosome assembly protein PriA"/>
    <property type="match status" value="1"/>
</dbReference>